<evidence type="ECO:0000313" key="1">
    <source>
        <dbReference type="EMBL" id="GEP58846.1"/>
    </source>
</evidence>
<proteinExistence type="predicted"/>
<keyword evidence="2" id="KW-1185">Reference proteome</keyword>
<dbReference type="EMBL" id="BKAJ01000112">
    <property type="protein sequence ID" value="GEP58846.1"/>
    <property type="molecule type" value="Genomic_DNA"/>
</dbReference>
<gene>
    <name evidence="1" type="ORF">RSO01_60120</name>
</gene>
<accession>A0A512NIS6</accession>
<evidence type="ECO:0000313" key="2">
    <source>
        <dbReference type="Proteomes" id="UP000321058"/>
    </source>
</evidence>
<name>A0A512NIS6_9HYPH</name>
<organism evidence="1 2">
    <name type="scientific">Reyranella soli</name>
    <dbReference type="NCBI Taxonomy" id="1230389"/>
    <lineage>
        <taxon>Bacteria</taxon>
        <taxon>Pseudomonadati</taxon>
        <taxon>Pseudomonadota</taxon>
        <taxon>Alphaproteobacteria</taxon>
        <taxon>Hyphomicrobiales</taxon>
        <taxon>Reyranellaceae</taxon>
        <taxon>Reyranella</taxon>
    </lineage>
</organism>
<dbReference type="Proteomes" id="UP000321058">
    <property type="component" value="Unassembled WGS sequence"/>
</dbReference>
<protein>
    <submittedName>
        <fullName evidence="1">Uncharacterized protein</fullName>
    </submittedName>
</protein>
<comment type="caution">
    <text evidence="1">The sequence shown here is derived from an EMBL/GenBank/DDBJ whole genome shotgun (WGS) entry which is preliminary data.</text>
</comment>
<sequence length="74" mass="7689">MPVVPLALLPNPWRDWTTDTERATGAPADYVVQSVLAGVAAMCGAGVRVRVTPAWDEPLVLWLAAVGEASSGAS</sequence>
<reference evidence="1 2" key="1">
    <citation type="submission" date="2019-07" db="EMBL/GenBank/DDBJ databases">
        <title>Whole genome shotgun sequence of Reyranella soli NBRC 108950.</title>
        <authorList>
            <person name="Hosoyama A."/>
            <person name="Uohara A."/>
            <person name="Ohji S."/>
            <person name="Ichikawa N."/>
        </authorList>
    </citation>
    <scope>NUCLEOTIDE SEQUENCE [LARGE SCALE GENOMIC DNA]</scope>
    <source>
        <strain evidence="1 2">NBRC 108950</strain>
    </source>
</reference>
<dbReference type="AlphaFoldDB" id="A0A512NIS6"/>